<reference evidence="1 2" key="1">
    <citation type="submission" date="2016-11" db="EMBL/GenBank/DDBJ databases">
        <authorList>
            <person name="Jaros S."/>
            <person name="Januszkiewicz K."/>
            <person name="Wedrychowicz H."/>
        </authorList>
    </citation>
    <scope>NUCLEOTIDE SEQUENCE [LARGE SCALE GENOMIC DNA]</scope>
    <source>
        <strain evidence="1 2">CGMCC 1.10681</strain>
    </source>
</reference>
<sequence length="97" mass="11043">MNIRVGSTTSGGTEIKLNFPSVMSELAHAKSCLSRLDLPKPANTFSRNELAFTDEWLEREEMIHSFLLQYIETVEKNLADTRESVRKLKEQDEAIGK</sequence>
<dbReference type="Pfam" id="PF17279">
    <property type="entry name" value="DUF5344"/>
    <property type="match status" value="1"/>
</dbReference>
<dbReference type="RefSeq" id="WP_073199343.1">
    <property type="nucleotide sequence ID" value="NZ_FRCZ01000001.1"/>
</dbReference>
<dbReference type="EMBL" id="FRCZ01000001">
    <property type="protein sequence ID" value="SHM58125.1"/>
    <property type="molecule type" value="Genomic_DNA"/>
</dbReference>
<dbReference type="AlphaFoldDB" id="A0A1M7JYU6"/>
<organism evidence="1 2">
    <name type="scientific">Gracilibacillus kekensis</name>
    <dbReference type="NCBI Taxonomy" id="1027249"/>
    <lineage>
        <taxon>Bacteria</taxon>
        <taxon>Bacillati</taxon>
        <taxon>Bacillota</taxon>
        <taxon>Bacilli</taxon>
        <taxon>Bacillales</taxon>
        <taxon>Bacillaceae</taxon>
        <taxon>Gracilibacillus</taxon>
    </lineage>
</organism>
<keyword evidence="2" id="KW-1185">Reference proteome</keyword>
<accession>A0A1M7JYU6</accession>
<name>A0A1M7JYU6_9BACI</name>
<dbReference type="OrthoDB" id="2705701at2"/>
<proteinExistence type="predicted"/>
<protein>
    <submittedName>
        <fullName evidence="1">Uncharacterized protein</fullName>
    </submittedName>
</protein>
<gene>
    <name evidence="1" type="ORF">SAMN05216179_0515</name>
</gene>
<dbReference type="Proteomes" id="UP000184184">
    <property type="component" value="Unassembled WGS sequence"/>
</dbReference>
<dbReference type="STRING" id="1027249.SAMN05216179_0515"/>
<evidence type="ECO:0000313" key="2">
    <source>
        <dbReference type="Proteomes" id="UP000184184"/>
    </source>
</evidence>
<evidence type="ECO:0000313" key="1">
    <source>
        <dbReference type="EMBL" id="SHM58125.1"/>
    </source>
</evidence>
<dbReference type="InterPro" id="IPR046318">
    <property type="entry name" value="DUF5344"/>
</dbReference>